<keyword evidence="1" id="KW-0472">Membrane</keyword>
<dbReference type="EMBL" id="VLXZ01000009">
    <property type="protein sequence ID" value="TSB45732.1"/>
    <property type="molecule type" value="Genomic_DNA"/>
</dbReference>
<keyword evidence="1" id="KW-0812">Transmembrane</keyword>
<dbReference type="RefSeq" id="WP_143849530.1">
    <property type="nucleotide sequence ID" value="NZ_VLXZ01000009.1"/>
</dbReference>
<dbReference type="AlphaFoldDB" id="A0A553ZWC6"/>
<accession>A0A553ZWC6</accession>
<organism evidence="2 3">
    <name type="scientific">Alkalicoccobacillus porphyridii</name>
    <dbReference type="NCBI Taxonomy" id="2597270"/>
    <lineage>
        <taxon>Bacteria</taxon>
        <taxon>Bacillati</taxon>
        <taxon>Bacillota</taxon>
        <taxon>Bacilli</taxon>
        <taxon>Bacillales</taxon>
        <taxon>Bacillaceae</taxon>
        <taxon>Alkalicoccobacillus</taxon>
    </lineage>
</organism>
<protein>
    <submittedName>
        <fullName evidence="2">Uncharacterized protein</fullName>
    </submittedName>
</protein>
<evidence type="ECO:0000256" key="1">
    <source>
        <dbReference type="SAM" id="Phobius"/>
    </source>
</evidence>
<keyword evidence="1" id="KW-1133">Transmembrane helix</keyword>
<dbReference type="Proteomes" id="UP000318521">
    <property type="component" value="Unassembled WGS sequence"/>
</dbReference>
<reference evidence="2 3" key="1">
    <citation type="submission" date="2019-07" db="EMBL/GenBank/DDBJ databases">
        <authorList>
            <person name="Park Y.J."/>
            <person name="Jeong S.E."/>
            <person name="Jung H.S."/>
        </authorList>
    </citation>
    <scope>NUCLEOTIDE SEQUENCE [LARGE SCALE GENOMIC DNA]</scope>
    <source>
        <strain evidence="3">P16(2019)</strain>
    </source>
</reference>
<keyword evidence="3" id="KW-1185">Reference proteome</keyword>
<evidence type="ECO:0000313" key="2">
    <source>
        <dbReference type="EMBL" id="TSB45732.1"/>
    </source>
</evidence>
<gene>
    <name evidence="2" type="ORF">FN960_14690</name>
</gene>
<proteinExistence type="predicted"/>
<comment type="caution">
    <text evidence="2">The sequence shown here is derived from an EMBL/GenBank/DDBJ whole genome shotgun (WGS) entry which is preliminary data.</text>
</comment>
<sequence>MKKQWFLITSIVLSILSIFVMPSSEKVTGNGVTFSYGFPVRFVEYFSIEGVEPARWELLNITRSLTDLGAFAVCVAILYLFFLFINYLINKLLNNRQNKSQAERN</sequence>
<evidence type="ECO:0000313" key="3">
    <source>
        <dbReference type="Proteomes" id="UP000318521"/>
    </source>
</evidence>
<name>A0A553ZWC6_9BACI</name>
<feature type="transmembrane region" description="Helical" evidence="1">
    <location>
        <begin position="68"/>
        <end position="89"/>
    </location>
</feature>